<dbReference type="AlphaFoldDB" id="A0A6M1PF62"/>
<sequence>MTNVIDTKPDVTYREALAAAVAEMETLMRTLFKAEGEPPIMFDYGDWGYDLRDRHSRRLAVKAVSDVYTLAHNDFNAENQRRYFDRGGNGEGPALISADTALLDRLADVLLYEEITDENPYKIAHTEYPFMSDRQLDLRRDRETSDSAAESHAVDGNDYRAPEKRRRTPYENYRVDTGAKIRNAERAAQYKRDTAPGKEVTYNLRDTGGELAPEFVNCRGIGQRWRDDMSAVNEVTVEPAEDDVREAA</sequence>
<organism evidence="2 3">
    <name type="scientific">Paenibacillus apii</name>
    <dbReference type="NCBI Taxonomy" id="1850370"/>
    <lineage>
        <taxon>Bacteria</taxon>
        <taxon>Bacillati</taxon>
        <taxon>Bacillota</taxon>
        <taxon>Bacilli</taxon>
        <taxon>Bacillales</taxon>
        <taxon>Paenibacillaceae</taxon>
        <taxon>Paenibacillus</taxon>
    </lineage>
</organism>
<comment type="caution">
    <text evidence="2">The sequence shown here is derived from an EMBL/GenBank/DDBJ whole genome shotgun (WGS) entry which is preliminary data.</text>
</comment>
<accession>A0A6M1PF62</accession>
<proteinExistence type="predicted"/>
<reference evidence="2 3" key="1">
    <citation type="submission" date="2020-02" db="EMBL/GenBank/DDBJ databases">
        <authorList>
            <person name="Gao J."/>
            <person name="Sun J."/>
        </authorList>
    </citation>
    <scope>NUCLEOTIDE SEQUENCE [LARGE SCALE GENOMIC DNA]</scope>
    <source>
        <strain evidence="2 3">7124</strain>
    </source>
</reference>
<evidence type="ECO:0000256" key="1">
    <source>
        <dbReference type="SAM" id="MobiDB-lite"/>
    </source>
</evidence>
<evidence type="ECO:0000313" key="2">
    <source>
        <dbReference type="EMBL" id="NGM81214.1"/>
    </source>
</evidence>
<feature type="region of interest" description="Disordered" evidence="1">
    <location>
        <begin position="139"/>
        <end position="168"/>
    </location>
</feature>
<evidence type="ECO:0000313" key="3">
    <source>
        <dbReference type="Proteomes" id="UP000480151"/>
    </source>
</evidence>
<keyword evidence="3" id="KW-1185">Reference proteome</keyword>
<dbReference type="EMBL" id="JAAKGU010000001">
    <property type="protein sequence ID" value="NGM81214.1"/>
    <property type="molecule type" value="Genomic_DNA"/>
</dbReference>
<feature type="compositionally biased region" description="Basic and acidic residues" evidence="1">
    <location>
        <begin position="152"/>
        <end position="162"/>
    </location>
</feature>
<dbReference type="Proteomes" id="UP000480151">
    <property type="component" value="Unassembled WGS sequence"/>
</dbReference>
<name>A0A6M1PF62_9BACL</name>
<dbReference type="RefSeq" id="WP_165093814.1">
    <property type="nucleotide sequence ID" value="NZ_JAAKGU010000001.1"/>
</dbReference>
<protein>
    <submittedName>
        <fullName evidence="2">Uncharacterized protein</fullName>
    </submittedName>
</protein>
<gene>
    <name evidence="2" type="ORF">G5B47_02175</name>
</gene>